<evidence type="ECO:0000313" key="1">
    <source>
        <dbReference type="EMBL" id="KAJ3258498.1"/>
    </source>
</evidence>
<accession>A0AAD5Y3Z5</accession>
<comment type="caution">
    <text evidence="1">The sequence shown here is derived from an EMBL/GenBank/DDBJ whole genome shotgun (WGS) entry which is preliminary data.</text>
</comment>
<reference evidence="1" key="1">
    <citation type="submission" date="2020-05" db="EMBL/GenBank/DDBJ databases">
        <title>Phylogenomic resolution of chytrid fungi.</title>
        <authorList>
            <person name="Stajich J.E."/>
            <person name="Amses K."/>
            <person name="Simmons R."/>
            <person name="Seto K."/>
            <person name="Myers J."/>
            <person name="Bonds A."/>
            <person name="Quandt C.A."/>
            <person name="Barry K."/>
            <person name="Liu P."/>
            <person name="Grigoriev I."/>
            <person name="Longcore J.E."/>
            <person name="James T.Y."/>
        </authorList>
    </citation>
    <scope>NUCLEOTIDE SEQUENCE</scope>
    <source>
        <strain evidence="1">PLAUS21</strain>
    </source>
</reference>
<sequence length="344" mass="40957">MLLSELPEDIINLFREFLSFKDCEILDTAINQIYNVPKWRVEEWFKYHFRSSWDKRTLLASHPSIHLVPQNTLQNYIFNVIRPTIYYDSKRECSVKSYEYDWKKHNHEKEMIDFVLEFINKGLVNPNMPFLEEHSFEPKDARNCCLFRCWSYEIKLQKQLPLKVAAKYSWSLVSKLLEYEYVDPSYDDNDLLVRAIHLNKKDVVLQIFQRLYNDPAVYKTVTIKLWKKTKSFNPAEQIILNGWLDIYKILETKSNFELFPPAKFVSLLVKLSAKPLTEETQELAEYLIQKHNTIINYAIPTLVKEKRWDYVRLYCKHCTPGVKLRLEKGELPQDIDEAIIAIST</sequence>
<dbReference type="EMBL" id="JADGKB010000027">
    <property type="protein sequence ID" value="KAJ3258498.1"/>
    <property type="molecule type" value="Genomic_DNA"/>
</dbReference>
<proteinExistence type="predicted"/>
<keyword evidence="2" id="KW-1185">Reference proteome</keyword>
<protein>
    <submittedName>
        <fullName evidence="1">Uncharacterized protein</fullName>
    </submittedName>
</protein>
<gene>
    <name evidence="1" type="ORF">HK103_003620</name>
</gene>
<dbReference type="AlphaFoldDB" id="A0AAD5Y3Z5"/>
<dbReference type="Proteomes" id="UP001210925">
    <property type="component" value="Unassembled WGS sequence"/>
</dbReference>
<evidence type="ECO:0000313" key="2">
    <source>
        <dbReference type="Proteomes" id="UP001210925"/>
    </source>
</evidence>
<organism evidence="1 2">
    <name type="scientific">Boothiomyces macroporosus</name>
    <dbReference type="NCBI Taxonomy" id="261099"/>
    <lineage>
        <taxon>Eukaryota</taxon>
        <taxon>Fungi</taxon>
        <taxon>Fungi incertae sedis</taxon>
        <taxon>Chytridiomycota</taxon>
        <taxon>Chytridiomycota incertae sedis</taxon>
        <taxon>Chytridiomycetes</taxon>
        <taxon>Rhizophydiales</taxon>
        <taxon>Terramycetaceae</taxon>
        <taxon>Boothiomyces</taxon>
    </lineage>
</organism>
<name>A0AAD5Y3Z5_9FUNG</name>